<dbReference type="Proteomes" id="UP001060919">
    <property type="component" value="Chromosome"/>
</dbReference>
<keyword evidence="3" id="KW-1185">Reference proteome</keyword>
<gene>
    <name evidence="2" type="ORF">AsAng_0031040</name>
</gene>
<protein>
    <submittedName>
        <fullName evidence="2">Uncharacterized protein</fullName>
    </submittedName>
</protein>
<keyword evidence="1" id="KW-1133">Transmembrane helix</keyword>
<reference evidence="2" key="1">
    <citation type="submission" date="2022-09" db="EMBL/GenBank/DDBJ databases">
        <title>Aureispira anguillicida sp. nov., isolated from Leptocephalus of Japanese eel Anguilla japonica.</title>
        <authorList>
            <person name="Yuasa K."/>
            <person name="Mekata T."/>
            <person name="Ikunari K."/>
        </authorList>
    </citation>
    <scope>NUCLEOTIDE SEQUENCE</scope>
    <source>
        <strain evidence="2">EL160426</strain>
    </source>
</reference>
<dbReference type="AlphaFoldDB" id="A0A915YFX8"/>
<feature type="transmembrane region" description="Helical" evidence="1">
    <location>
        <begin position="68"/>
        <end position="92"/>
    </location>
</feature>
<evidence type="ECO:0000313" key="3">
    <source>
        <dbReference type="Proteomes" id="UP001060919"/>
    </source>
</evidence>
<name>A0A915YFX8_9BACT</name>
<evidence type="ECO:0000256" key="1">
    <source>
        <dbReference type="SAM" id="Phobius"/>
    </source>
</evidence>
<organism evidence="2 3">
    <name type="scientific">Aureispira anguillae</name>
    <dbReference type="NCBI Taxonomy" id="2864201"/>
    <lineage>
        <taxon>Bacteria</taxon>
        <taxon>Pseudomonadati</taxon>
        <taxon>Bacteroidota</taxon>
        <taxon>Saprospiria</taxon>
        <taxon>Saprospirales</taxon>
        <taxon>Saprospiraceae</taxon>
        <taxon>Aureispira</taxon>
    </lineage>
</organism>
<proteinExistence type="predicted"/>
<accession>A0A915YFX8</accession>
<keyword evidence="1" id="KW-0812">Transmembrane</keyword>
<dbReference type="KEGG" id="aup:AsAng_0031040"/>
<dbReference type="EMBL" id="AP026867">
    <property type="protein sequence ID" value="BDS12383.1"/>
    <property type="molecule type" value="Genomic_DNA"/>
</dbReference>
<evidence type="ECO:0000313" key="2">
    <source>
        <dbReference type="EMBL" id="BDS12383.1"/>
    </source>
</evidence>
<keyword evidence="1" id="KW-0472">Membrane</keyword>
<dbReference type="RefSeq" id="WP_264793455.1">
    <property type="nucleotide sequence ID" value="NZ_AP026867.1"/>
</dbReference>
<sequence length="115" mass="13555">MKELVKAFFSWILGLFNVGVYCADGVDSLIQHLNFLGLQHQANEIVRLYQLLEHQSQMLLVLDGLRTGLMLLSLIFLFIINFQVFKSAFYWCKSNIKSLPFFFKQLKTKFKKWLM</sequence>